<gene>
    <name evidence="2" type="ORF">C7B46_11635</name>
</gene>
<evidence type="ECO:0000313" key="2">
    <source>
        <dbReference type="EMBL" id="PSR33065.1"/>
    </source>
</evidence>
<accession>A0A2T2XF00</accession>
<protein>
    <submittedName>
        <fullName evidence="2">SgcQ protein</fullName>
    </submittedName>
</protein>
<comment type="caution">
    <text evidence="2">The sequence shown here is derived from an EMBL/GenBank/DDBJ whole genome shotgun (WGS) entry which is preliminary data.</text>
</comment>
<dbReference type="AlphaFoldDB" id="A0A2T2XF00"/>
<dbReference type="PANTHER" id="PTHR21381">
    <property type="entry name" value="ZGC:162297"/>
    <property type="match status" value="1"/>
</dbReference>
<sequence>MFDTLKPVIAMVHFPALPGAPLHQITKGMEPIVDHVKRDLEALQEAGVDGVMFCNENDRPYQFTAQPSTIASMAYVIGRTKSEISIPYGVDILWDPVAAVALAHSVGACFVREVFTGIYESDMGLWQSRAAEAVRLRAQLGNPENIRLLFNVSAEFASPFGRRSIAEIAQSVAFSSLPDGICVSGPMTGSPVASSELERVTSLLDEVPVFVNTGVRQDNVEKYLSVADGAIIGTALKYDGKTFNAVDKSRAKHLMTTVKTFRLQLAT</sequence>
<dbReference type="EMBL" id="PXYW01000028">
    <property type="protein sequence ID" value="PSR33065.1"/>
    <property type="molecule type" value="Genomic_DNA"/>
</dbReference>
<dbReference type="InterPro" id="IPR005137">
    <property type="entry name" value="BtpA"/>
</dbReference>
<dbReference type="PIRSF" id="PIRSF005956">
    <property type="entry name" value="BtpA"/>
    <property type="match status" value="1"/>
</dbReference>
<dbReference type="NCBIfam" id="TIGR00259">
    <property type="entry name" value="thylakoid_BtpA"/>
    <property type="match status" value="1"/>
</dbReference>
<organism evidence="2 3">
    <name type="scientific">Sulfobacillus benefaciens</name>
    <dbReference type="NCBI Taxonomy" id="453960"/>
    <lineage>
        <taxon>Bacteria</taxon>
        <taxon>Bacillati</taxon>
        <taxon>Bacillota</taxon>
        <taxon>Clostridia</taxon>
        <taxon>Eubacteriales</taxon>
        <taxon>Clostridiales Family XVII. Incertae Sedis</taxon>
        <taxon>Sulfobacillus</taxon>
    </lineage>
</organism>
<proteinExistence type="inferred from homology"/>
<name>A0A2T2XF00_9FIRM</name>
<dbReference type="PANTHER" id="PTHR21381:SF3">
    <property type="entry name" value="SGC REGION PROTEIN SGCQ-RELATED"/>
    <property type="match status" value="1"/>
</dbReference>
<evidence type="ECO:0000256" key="1">
    <source>
        <dbReference type="ARBA" id="ARBA00006007"/>
    </source>
</evidence>
<comment type="similarity">
    <text evidence="1">Belongs to the BtpA family.</text>
</comment>
<evidence type="ECO:0000313" key="3">
    <source>
        <dbReference type="Proteomes" id="UP000242972"/>
    </source>
</evidence>
<dbReference type="Pfam" id="PF03437">
    <property type="entry name" value="BtpA"/>
    <property type="match status" value="1"/>
</dbReference>
<dbReference type="InterPro" id="IPR011060">
    <property type="entry name" value="RibuloseP-bd_barrel"/>
</dbReference>
<reference evidence="2 3" key="1">
    <citation type="journal article" date="2014" name="BMC Genomics">
        <title>Comparison of environmental and isolate Sulfobacillus genomes reveals diverse carbon, sulfur, nitrogen, and hydrogen metabolisms.</title>
        <authorList>
            <person name="Justice N.B."/>
            <person name="Norman A."/>
            <person name="Brown C.T."/>
            <person name="Singh A."/>
            <person name="Thomas B.C."/>
            <person name="Banfield J.F."/>
        </authorList>
    </citation>
    <scope>NUCLEOTIDE SEQUENCE [LARGE SCALE GENOMIC DNA]</scope>
    <source>
        <strain evidence="2">AMDSBA4</strain>
    </source>
</reference>
<dbReference type="Proteomes" id="UP000242972">
    <property type="component" value="Unassembled WGS sequence"/>
</dbReference>
<dbReference type="SUPFAM" id="SSF51366">
    <property type="entry name" value="Ribulose-phoshate binding barrel"/>
    <property type="match status" value="1"/>
</dbReference>